<evidence type="ECO:0000256" key="6">
    <source>
        <dbReference type="ARBA" id="ARBA00022741"/>
    </source>
</evidence>
<keyword evidence="9" id="KW-0472">Membrane</keyword>
<proteinExistence type="inferred from homology"/>
<dbReference type="SMART" id="SM00382">
    <property type="entry name" value="AAA"/>
    <property type="match status" value="1"/>
</dbReference>
<dbReference type="GO" id="GO:0015833">
    <property type="term" value="P:peptide transport"/>
    <property type="evidence" value="ECO:0007669"/>
    <property type="project" value="InterPro"/>
</dbReference>
<dbReference type="Pfam" id="PF08352">
    <property type="entry name" value="oligo_HPY"/>
    <property type="match status" value="1"/>
</dbReference>
<accession>A0A540VP09</accession>
<keyword evidence="12" id="KW-1185">Reference proteome</keyword>
<keyword evidence="6" id="KW-0547">Nucleotide-binding</keyword>
<dbReference type="PROSITE" id="PS00211">
    <property type="entry name" value="ABC_TRANSPORTER_1"/>
    <property type="match status" value="1"/>
</dbReference>
<keyword evidence="3" id="KW-0813">Transport</keyword>
<dbReference type="EMBL" id="VIGC01000001">
    <property type="protein sequence ID" value="TQE97903.1"/>
    <property type="molecule type" value="Genomic_DNA"/>
</dbReference>
<comment type="similarity">
    <text evidence="2">Belongs to the ABC transporter superfamily.</text>
</comment>
<evidence type="ECO:0000313" key="11">
    <source>
        <dbReference type="EMBL" id="TQE97903.1"/>
    </source>
</evidence>
<evidence type="ECO:0000256" key="8">
    <source>
        <dbReference type="ARBA" id="ARBA00022967"/>
    </source>
</evidence>
<reference evidence="11 12" key="1">
    <citation type="submission" date="2019-06" db="EMBL/GenBank/DDBJ databases">
        <title>Genome sequence of Litorilinea aerophila BAA-2444.</title>
        <authorList>
            <person name="Maclea K.S."/>
            <person name="Maurais E.G."/>
            <person name="Iannazzi L.C."/>
        </authorList>
    </citation>
    <scope>NUCLEOTIDE SEQUENCE [LARGE SCALE GENOMIC DNA]</scope>
    <source>
        <strain evidence="11 12">ATCC BAA-2444</strain>
    </source>
</reference>
<dbReference type="InterPro" id="IPR027417">
    <property type="entry name" value="P-loop_NTPase"/>
</dbReference>
<evidence type="ECO:0000256" key="7">
    <source>
        <dbReference type="ARBA" id="ARBA00022840"/>
    </source>
</evidence>
<dbReference type="SUPFAM" id="SSF52540">
    <property type="entry name" value="P-loop containing nucleoside triphosphate hydrolases"/>
    <property type="match status" value="1"/>
</dbReference>
<evidence type="ECO:0000256" key="3">
    <source>
        <dbReference type="ARBA" id="ARBA00022448"/>
    </source>
</evidence>
<gene>
    <name evidence="11" type="ORF">FKZ61_00560</name>
</gene>
<dbReference type="PANTHER" id="PTHR43297:SF14">
    <property type="entry name" value="ATPASE AAA-TYPE CORE DOMAIN-CONTAINING PROTEIN"/>
    <property type="match status" value="1"/>
</dbReference>
<keyword evidence="8" id="KW-1278">Translocase</keyword>
<dbReference type="GO" id="GO:0016887">
    <property type="term" value="F:ATP hydrolysis activity"/>
    <property type="evidence" value="ECO:0007669"/>
    <property type="project" value="InterPro"/>
</dbReference>
<dbReference type="GO" id="GO:0005524">
    <property type="term" value="F:ATP binding"/>
    <property type="evidence" value="ECO:0007669"/>
    <property type="project" value="UniProtKB-KW"/>
</dbReference>
<evidence type="ECO:0000256" key="2">
    <source>
        <dbReference type="ARBA" id="ARBA00005417"/>
    </source>
</evidence>
<dbReference type="Proteomes" id="UP000317371">
    <property type="component" value="Unassembled WGS sequence"/>
</dbReference>
<feature type="domain" description="ABC transporter" evidence="10">
    <location>
        <begin position="21"/>
        <end position="282"/>
    </location>
</feature>
<dbReference type="FunFam" id="3.40.50.300:FF:000016">
    <property type="entry name" value="Oligopeptide ABC transporter ATP-binding component"/>
    <property type="match status" value="1"/>
</dbReference>
<comment type="caution">
    <text evidence="11">The sequence shown here is derived from an EMBL/GenBank/DDBJ whole genome shotgun (WGS) entry which is preliminary data.</text>
</comment>
<evidence type="ECO:0000256" key="5">
    <source>
        <dbReference type="ARBA" id="ARBA00022519"/>
    </source>
</evidence>
<dbReference type="CDD" id="cd03257">
    <property type="entry name" value="ABC_NikE_OppD_transporters"/>
    <property type="match status" value="1"/>
</dbReference>
<dbReference type="InterPro" id="IPR003593">
    <property type="entry name" value="AAA+_ATPase"/>
</dbReference>
<dbReference type="InterPro" id="IPR050388">
    <property type="entry name" value="ABC_Ni/Peptide_Import"/>
</dbReference>
<dbReference type="PROSITE" id="PS50893">
    <property type="entry name" value="ABC_TRANSPORTER_2"/>
    <property type="match status" value="1"/>
</dbReference>
<dbReference type="InterPro" id="IPR013563">
    <property type="entry name" value="Oligopep_ABC_C"/>
</dbReference>
<keyword evidence="5" id="KW-0997">Cell inner membrane</keyword>
<name>A0A540VP09_9CHLR</name>
<dbReference type="Pfam" id="PF00005">
    <property type="entry name" value="ABC_tran"/>
    <property type="match status" value="1"/>
</dbReference>
<dbReference type="NCBIfam" id="TIGR01727">
    <property type="entry name" value="oligo_HPY"/>
    <property type="match status" value="1"/>
</dbReference>
<dbReference type="InterPro" id="IPR003439">
    <property type="entry name" value="ABC_transporter-like_ATP-bd"/>
</dbReference>
<comment type="subcellular location">
    <subcellularLocation>
        <location evidence="1">Cell membrane</location>
        <topology evidence="1">Peripheral membrane protein</topology>
    </subcellularLocation>
</comment>
<evidence type="ECO:0000256" key="4">
    <source>
        <dbReference type="ARBA" id="ARBA00022475"/>
    </source>
</evidence>
<dbReference type="GO" id="GO:0005886">
    <property type="term" value="C:plasma membrane"/>
    <property type="evidence" value="ECO:0007669"/>
    <property type="project" value="UniProtKB-SubCell"/>
</dbReference>
<dbReference type="Gene3D" id="3.40.50.300">
    <property type="entry name" value="P-loop containing nucleotide triphosphate hydrolases"/>
    <property type="match status" value="1"/>
</dbReference>
<dbReference type="RefSeq" id="WP_141608116.1">
    <property type="nucleotide sequence ID" value="NZ_VIGC02000001.1"/>
</dbReference>
<evidence type="ECO:0000313" key="12">
    <source>
        <dbReference type="Proteomes" id="UP000317371"/>
    </source>
</evidence>
<dbReference type="AlphaFoldDB" id="A0A540VP09"/>
<dbReference type="InParanoid" id="A0A540VP09"/>
<organism evidence="11 12">
    <name type="scientific">Litorilinea aerophila</name>
    <dbReference type="NCBI Taxonomy" id="1204385"/>
    <lineage>
        <taxon>Bacteria</taxon>
        <taxon>Bacillati</taxon>
        <taxon>Chloroflexota</taxon>
        <taxon>Caldilineae</taxon>
        <taxon>Caldilineales</taxon>
        <taxon>Caldilineaceae</taxon>
        <taxon>Litorilinea</taxon>
    </lineage>
</organism>
<keyword evidence="7 11" id="KW-0067">ATP-binding</keyword>
<evidence type="ECO:0000256" key="9">
    <source>
        <dbReference type="ARBA" id="ARBA00023136"/>
    </source>
</evidence>
<evidence type="ECO:0000259" key="10">
    <source>
        <dbReference type="PROSITE" id="PS50893"/>
    </source>
</evidence>
<dbReference type="PANTHER" id="PTHR43297">
    <property type="entry name" value="OLIGOPEPTIDE TRANSPORT ATP-BINDING PROTEIN APPD"/>
    <property type="match status" value="1"/>
</dbReference>
<protein>
    <submittedName>
        <fullName evidence="11">ABC transporter ATP-binding protein</fullName>
    </submittedName>
</protein>
<dbReference type="OrthoDB" id="9802772at2"/>
<sequence>MTQRTLTQPKPPPTTQAEPLLQVRNLQTYFFTEEGVVHAVDGASFDVLPGRTLGIVGESGCGKSVAAKSILQIVDRPGRIVGGEILYNYPAGPGQIRQVNLLSFPADSPEMRAIRGGEISMIFQEPMSSFSPVHTVGDQIVEAIRLHNRVDKATAWETAREWLHHVGIPNPSQRMHEYPYRLSGGQCQRAMIAMALATNPRILIADEPTTALDVTTQAQILNLLRRLQAEQGMAMIFITHDLGVIAELADEVAVMYLGRVVERAPVYELFRNPKHPYTRALLQSIPRLDARPRERLPSIEGSIPHPQNRPPGCPFHPRCPDFMPGVCDQREPRLAAVGDHHEASCFLYPGC</sequence>
<keyword evidence="4" id="KW-1003">Cell membrane</keyword>
<evidence type="ECO:0000256" key="1">
    <source>
        <dbReference type="ARBA" id="ARBA00004202"/>
    </source>
</evidence>
<dbReference type="InterPro" id="IPR017871">
    <property type="entry name" value="ABC_transporter-like_CS"/>
</dbReference>